<dbReference type="OrthoDB" id="48317at2759"/>
<gene>
    <name evidence="2" type="ORF">ACJ72_04711</name>
</gene>
<evidence type="ECO:0000256" key="1">
    <source>
        <dbReference type="SAM" id="MobiDB-lite"/>
    </source>
</evidence>
<comment type="caution">
    <text evidence="2">The sequence shown here is derived from an EMBL/GenBank/DDBJ whole genome shotgun (WGS) entry which is preliminary data.</text>
</comment>
<dbReference type="Proteomes" id="UP000091918">
    <property type="component" value="Unassembled WGS sequence"/>
</dbReference>
<dbReference type="STRING" id="1658172.A0A1B7NW02"/>
<keyword evidence="3" id="KW-1185">Reference proteome</keyword>
<dbReference type="EMBL" id="LGUA01000580">
    <property type="protein sequence ID" value="OAX80954.1"/>
    <property type="molecule type" value="Genomic_DNA"/>
</dbReference>
<proteinExistence type="predicted"/>
<evidence type="ECO:0000313" key="2">
    <source>
        <dbReference type="EMBL" id="OAX80954.1"/>
    </source>
</evidence>
<feature type="region of interest" description="Disordered" evidence="1">
    <location>
        <begin position="129"/>
        <end position="161"/>
    </location>
</feature>
<dbReference type="AlphaFoldDB" id="A0A1B7NW02"/>
<sequence length="161" mass="17660">MVPKSQAAWIRAKKVLPFKVYTPPGPGQVVVKNTAVAINPFDWVLQFIGPAVAGYIQYAFIFAPTLQVKWLRSPPTWTQVEWHAAPNGRRSQIHPGQWSSRIQQRCGSHLHGLPAAGAGAAPVCVSSASARRRQGAGQDSRSSRSPEKGCFEKRSLSWRCS</sequence>
<dbReference type="InterPro" id="IPR011032">
    <property type="entry name" value="GroES-like_sf"/>
</dbReference>
<dbReference type="Gene3D" id="3.90.180.10">
    <property type="entry name" value="Medium-chain alcohol dehydrogenases, catalytic domain"/>
    <property type="match status" value="1"/>
</dbReference>
<name>A0A1B7NW02_9EURO</name>
<feature type="compositionally biased region" description="Basic and acidic residues" evidence="1">
    <location>
        <begin position="141"/>
        <end position="155"/>
    </location>
</feature>
<protein>
    <submittedName>
        <fullName evidence="2">Uncharacterized protein</fullName>
    </submittedName>
</protein>
<accession>A0A1B7NW02</accession>
<evidence type="ECO:0000313" key="3">
    <source>
        <dbReference type="Proteomes" id="UP000091918"/>
    </source>
</evidence>
<reference evidence="2 3" key="1">
    <citation type="submission" date="2015-07" db="EMBL/GenBank/DDBJ databases">
        <title>Emmonsia species relationships and genome sequence.</title>
        <authorList>
            <person name="Cuomo C.A."/>
            <person name="Schwartz I.S."/>
            <person name="Kenyon C."/>
            <person name="de Hoog G.S."/>
            <person name="Govender N.P."/>
            <person name="Botha A."/>
            <person name="Moreno L."/>
            <person name="de Vries M."/>
            <person name="Munoz J.F."/>
            <person name="Stielow J.B."/>
        </authorList>
    </citation>
    <scope>NUCLEOTIDE SEQUENCE [LARGE SCALE GENOMIC DNA]</scope>
    <source>
        <strain evidence="2 3">CBS 136260</strain>
    </source>
</reference>
<dbReference type="SUPFAM" id="SSF50129">
    <property type="entry name" value="GroES-like"/>
    <property type="match status" value="1"/>
</dbReference>
<organism evidence="2 3">
    <name type="scientific">Emergomyces africanus</name>
    <dbReference type="NCBI Taxonomy" id="1955775"/>
    <lineage>
        <taxon>Eukaryota</taxon>
        <taxon>Fungi</taxon>
        <taxon>Dikarya</taxon>
        <taxon>Ascomycota</taxon>
        <taxon>Pezizomycotina</taxon>
        <taxon>Eurotiomycetes</taxon>
        <taxon>Eurotiomycetidae</taxon>
        <taxon>Onygenales</taxon>
        <taxon>Ajellomycetaceae</taxon>
        <taxon>Emergomyces</taxon>
    </lineage>
</organism>